<evidence type="ECO:0000256" key="6">
    <source>
        <dbReference type="ARBA" id="ARBA00023136"/>
    </source>
</evidence>
<keyword evidence="5" id="KW-1133">Transmembrane helix</keyword>
<dbReference type="Gene3D" id="3.90.550.10">
    <property type="entry name" value="Spore Coat Polysaccharide Biosynthesis Protein SpsA, Chain A"/>
    <property type="match status" value="1"/>
</dbReference>
<evidence type="ECO:0000313" key="8">
    <source>
        <dbReference type="EMBL" id="ROV90111.1"/>
    </source>
</evidence>
<keyword evidence="6" id="KW-0472">Membrane</keyword>
<keyword evidence="7" id="KW-0325">Glycoprotein</keyword>
<proteinExistence type="predicted"/>
<keyword evidence="2" id="KW-0328">Glycosyltransferase</keyword>
<dbReference type="PANTHER" id="PTHR47844">
    <property type="entry name" value="SYNTHASE CPS1, PUTATIVE (AFU_ORTHOLOGUE AFUA_7G02500)-RELATED"/>
    <property type="match status" value="1"/>
</dbReference>
<evidence type="ECO:0000256" key="1">
    <source>
        <dbReference type="ARBA" id="ARBA00004370"/>
    </source>
</evidence>
<name>A0A423VGN2_9PEZI</name>
<accession>A0A423VGN2</accession>
<dbReference type="Pfam" id="PF13641">
    <property type="entry name" value="Glyco_tranf_2_3"/>
    <property type="match status" value="1"/>
</dbReference>
<evidence type="ECO:0000256" key="5">
    <source>
        <dbReference type="ARBA" id="ARBA00022989"/>
    </source>
</evidence>
<evidence type="ECO:0008006" key="10">
    <source>
        <dbReference type="Google" id="ProtNLM"/>
    </source>
</evidence>
<evidence type="ECO:0000256" key="3">
    <source>
        <dbReference type="ARBA" id="ARBA00022679"/>
    </source>
</evidence>
<dbReference type="Proteomes" id="UP000283895">
    <property type="component" value="Unassembled WGS sequence"/>
</dbReference>
<comment type="caution">
    <text evidence="8">The sequence shown here is derived from an EMBL/GenBank/DDBJ whole genome shotgun (WGS) entry which is preliminary data.</text>
</comment>
<dbReference type="AlphaFoldDB" id="A0A423VGN2"/>
<dbReference type="OrthoDB" id="2849215at2759"/>
<keyword evidence="4" id="KW-0812">Transmembrane</keyword>
<dbReference type="SUPFAM" id="SSF53448">
    <property type="entry name" value="Nucleotide-diphospho-sugar transferases"/>
    <property type="match status" value="1"/>
</dbReference>
<comment type="subcellular location">
    <subcellularLocation>
        <location evidence="1">Membrane</location>
    </subcellularLocation>
</comment>
<evidence type="ECO:0000256" key="7">
    <source>
        <dbReference type="ARBA" id="ARBA00023180"/>
    </source>
</evidence>
<keyword evidence="3" id="KW-0808">Transferase</keyword>
<evidence type="ECO:0000256" key="2">
    <source>
        <dbReference type="ARBA" id="ARBA00022676"/>
    </source>
</evidence>
<keyword evidence="9" id="KW-1185">Reference proteome</keyword>
<dbReference type="EMBL" id="LKEA01000065">
    <property type="protein sequence ID" value="ROV90111.1"/>
    <property type="molecule type" value="Genomic_DNA"/>
</dbReference>
<dbReference type="GO" id="GO:0016020">
    <property type="term" value="C:membrane"/>
    <property type="evidence" value="ECO:0007669"/>
    <property type="project" value="UniProtKB-SubCell"/>
</dbReference>
<evidence type="ECO:0000313" key="9">
    <source>
        <dbReference type="Proteomes" id="UP000283895"/>
    </source>
</evidence>
<protein>
    <recommendedName>
        <fullName evidence="10">Glycosyltransferase 2-like domain-containing protein</fullName>
    </recommendedName>
</protein>
<reference evidence="8 9" key="1">
    <citation type="submission" date="2015-09" db="EMBL/GenBank/DDBJ databases">
        <title>Host preference determinants of Valsa canker pathogens revealed by comparative genomics.</title>
        <authorList>
            <person name="Yin Z."/>
            <person name="Huang L."/>
        </authorList>
    </citation>
    <scope>NUCLEOTIDE SEQUENCE [LARGE SCALE GENOMIC DNA]</scope>
    <source>
        <strain evidence="8 9">03-1</strain>
    </source>
</reference>
<dbReference type="STRING" id="356882.A0A423VGN2"/>
<dbReference type="InterPro" id="IPR029044">
    <property type="entry name" value="Nucleotide-diphossugar_trans"/>
</dbReference>
<sequence>MSSTGLFVLGLMRAKDYVEGMVSTYYGKQYQPYLVVDNPQSTTKDVSIVCALLNPPKIFPECLKTWLGNNPKEVILVTTYNYYDNVLAALKSYNLTDDDRAKIKVFHLAEGIHGQRLQHALGFEKVTGRIMAVTDDQILWSDHTLECMLPCFEDSQVGAAGGPIGVYIPPERRDPRIITPWEVAGTKYLFGGRGGGTAYWVADKWTWCLAGCTWLARTAIFQDPGFLHAFTSEQWNGKPLNSGGDNFITRYLHQHGHVIAVQYDEAATERNTLQSFWRYLCEVPQTFRHKYVLYGTCNRLLRIPLGICQLASWGHASYYHPKFTLVYLAYCIWKQCPRYKEFFKAYPYMLTVRNVLAAIACDYSWLMIGIWGLLTLSTDAWVHGDGNTAEKQPGVMIQNPQDLVKPADNTNEACGGPLVDVDTQKLDAAQAMGATQNGLTQS</sequence>
<dbReference type="PANTHER" id="PTHR47844:SF1">
    <property type="entry name" value="EXOSTOSIN-LIKE 2"/>
    <property type="match status" value="1"/>
</dbReference>
<evidence type="ECO:0000256" key="4">
    <source>
        <dbReference type="ARBA" id="ARBA00022692"/>
    </source>
</evidence>
<gene>
    <name evidence="8" type="ORF">VMCG_09765</name>
</gene>
<dbReference type="InterPro" id="IPR052427">
    <property type="entry name" value="Glycosyltrans_GT2/GT47"/>
</dbReference>
<dbReference type="GO" id="GO:0016757">
    <property type="term" value="F:glycosyltransferase activity"/>
    <property type="evidence" value="ECO:0007669"/>
    <property type="project" value="UniProtKB-KW"/>
</dbReference>
<organism evidence="8 9">
    <name type="scientific">Cytospora schulzeri</name>
    <dbReference type="NCBI Taxonomy" id="448051"/>
    <lineage>
        <taxon>Eukaryota</taxon>
        <taxon>Fungi</taxon>
        <taxon>Dikarya</taxon>
        <taxon>Ascomycota</taxon>
        <taxon>Pezizomycotina</taxon>
        <taxon>Sordariomycetes</taxon>
        <taxon>Sordariomycetidae</taxon>
        <taxon>Diaporthales</taxon>
        <taxon>Cytosporaceae</taxon>
        <taxon>Cytospora</taxon>
    </lineage>
</organism>